<keyword evidence="4" id="KW-1185">Reference proteome</keyword>
<reference evidence="3" key="1">
    <citation type="journal article" date="2021" name="Nat. Commun.">
        <title>Genetic determinants of endophytism in the Arabidopsis root mycobiome.</title>
        <authorList>
            <person name="Mesny F."/>
            <person name="Miyauchi S."/>
            <person name="Thiergart T."/>
            <person name="Pickel B."/>
            <person name="Atanasova L."/>
            <person name="Karlsson M."/>
            <person name="Huettel B."/>
            <person name="Barry K.W."/>
            <person name="Haridas S."/>
            <person name="Chen C."/>
            <person name="Bauer D."/>
            <person name="Andreopoulos W."/>
            <person name="Pangilinan J."/>
            <person name="LaButti K."/>
            <person name="Riley R."/>
            <person name="Lipzen A."/>
            <person name="Clum A."/>
            <person name="Drula E."/>
            <person name="Henrissat B."/>
            <person name="Kohler A."/>
            <person name="Grigoriev I.V."/>
            <person name="Martin F.M."/>
            <person name="Hacquard S."/>
        </authorList>
    </citation>
    <scope>NUCLEOTIDE SEQUENCE</scope>
    <source>
        <strain evidence="3">MPI-CAGE-AT-0023</strain>
    </source>
</reference>
<keyword evidence="1" id="KW-0175">Coiled coil</keyword>
<evidence type="ECO:0000256" key="1">
    <source>
        <dbReference type="SAM" id="Coils"/>
    </source>
</evidence>
<dbReference type="RefSeq" id="XP_046056613.1">
    <property type="nucleotide sequence ID" value="XM_046198428.1"/>
</dbReference>
<dbReference type="EMBL" id="JAGMUX010000001">
    <property type="protein sequence ID" value="KAH7269845.1"/>
    <property type="molecule type" value="Genomic_DNA"/>
</dbReference>
<dbReference type="GeneID" id="70228382"/>
<evidence type="ECO:0000313" key="3">
    <source>
        <dbReference type="EMBL" id="KAH7269845.1"/>
    </source>
</evidence>
<feature type="compositionally biased region" description="Polar residues" evidence="2">
    <location>
        <begin position="19"/>
        <end position="28"/>
    </location>
</feature>
<evidence type="ECO:0000256" key="2">
    <source>
        <dbReference type="SAM" id="MobiDB-lite"/>
    </source>
</evidence>
<dbReference type="OrthoDB" id="5213630at2759"/>
<organism evidence="3 4">
    <name type="scientific">Fusarium redolens</name>
    <dbReference type="NCBI Taxonomy" id="48865"/>
    <lineage>
        <taxon>Eukaryota</taxon>
        <taxon>Fungi</taxon>
        <taxon>Dikarya</taxon>
        <taxon>Ascomycota</taxon>
        <taxon>Pezizomycotina</taxon>
        <taxon>Sordariomycetes</taxon>
        <taxon>Hypocreomycetidae</taxon>
        <taxon>Hypocreales</taxon>
        <taxon>Nectriaceae</taxon>
        <taxon>Fusarium</taxon>
        <taxon>Fusarium redolens species complex</taxon>
    </lineage>
</organism>
<name>A0A9P9R9C7_FUSRE</name>
<gene>
    <name evidence="3" type="ORF">BKA55DRAFT_682922</name>
</gene>
<comment type="caution">
    <text evidence="3">The sequence shown here is derived from an EMBL/GenBank/DDBJ whole genome shotgun (WGS) entry which is preliminary data.</text>
</comment>
<sequence>MKETQQRNSKLGPPPGSEISVSGPSNDLAQEPATFFDVDQLLESRNHHAGIVKGASEPLVSQIGPQGRPGDKSQVAATQLSDSCNNKATADSMERQCPELTDILDKSRSISPQEASKAIQMAQSSLGQLVSLLQRSTSTSTEGSDASEIAALQDLLEKEQQNNQRLTGDHRNLIKEYKRLDHAYEKQSDELHKTNDRLSDALLKIDQLRQLLEGGTFANSAKTTDSAILGIWKQLAYNIRNLAYILARTTDIGELSDTVTTRLRRVTTEYTKLFQDQDHSHALMQGYLWGLIEDRIFKPDRSDRLTRGGSQTTSWKLAKDDIYSQILSKKGKNPDYLTTLAHAARCFSQVSTMFSKLWDDDPGFIKQLVSWETQLLQPFFLRRSARTDRTEKKINEQLNEIVQSAIELDKMMMCSKAYFMIEWQPPAKKSHSNNRYDKEFMESDIHEVEPSSKSRVKFFMSPILLKTGTADGQKYDTTNVLAKASVVCN</sequence>
<feature type="region of interest" description="Disordered" evidence="2">
    <location>
        <begin position="49"/>
        <end position="74"/>
    </location>
</feature>
<accession>A0A9P9R9C7</accession>
<proteinExistence type="predicted"/>
<dbReference type="Proteomes" id="UP000720189">
    <property type="component" value="Unassembled WGS sequence"/>
</dbReference>
<evidence type="ECO:0000313" key="4">
    <source>
        <dbReference type="Proteomes" id="UP000720189"/>
    </source>
</evidence>
<protein>
    <submittedName>
        <fullName evidence="3">Uncharacterized protein</fullName>
    </submittedName>
</protein>
<dbReference type="AlphaFoldDB" id="A0A9P9R9C7"/>
<feature type="region of interest" description="Disordered" evidence="2">
    <location>
        <begin position="1"/>
        <end position="33"/>
    </location>
</feature>
<feature type="coiled-coil region" evidence="1">
    <location>
        <begin position="149"/>
        <end position="211"/>
    </location>
</feature>